<comment type="caution">
    <text evidence="2">The sequence shown here is derived from an EMBL/GenBank/DDBJ whole genome shotgun (WGS) entry which is preliminary data.</text>
</comment>
<dbReference type="Pfam" id="PF00485">
    <property type="entry name" value="PRK"/>
    <property type="match status" value="1"/>
</dbReference>
<reference evidence="2" key="1">
    <citation type="submission" date="2022-04" db="EMBL/GenBank/DDBJ databases">
        <title>Roseibium sp. CAU 1639 isolated from mud.</title>
        <authorList>
            <person name="Kim W."/>
        </authorList>
    </citation>
    <scope>NUCLEOTIDE SEQUENCE</scope>
    <source>
        <strain evidence="2">CAU 1639</strain>
    </source>
</reference>
<keyword evidence="2" id="KW-0378">Hydrolase</keyword>
<keyword evidence="3" id="KW-1185">Reference proteome</keyword>
<dbReference type="Proteomes" id="UP001431221">
    <property type="component" value="Unassembled WGS sequence"/>
</dbReference>
<dbReference type="InterPro" id="IPR006083">
    <property type="entry name" value="PRK/URK"/>
</dbReference>
<feature type="domain" description="Phosphoribulokinase/uridine kinase" evidence="1">
    <location>
        <begin position="28"/>
        <end position="177"/>
    </location>
</feature>
<evidence type="ECO:0000313" key="2">
    <source>
        <dbReference type="EMBL" id="MCK7610898.1"/>
    </source>
</evidence>
<gene>
    <name evidence="2" type="ORF">M0H32_01890</name>
</gene>
<dbReference type="GO" id="GO:0016787">
    <property type="term" value="F:hydrolase activity"/>
    <property type="evidence" value="ECO:0007669"/>
    <property type="project" value="UniProtKB-KW"/>
</dbReference>
<evidence type="ECO:0000259" key="1">
    <source>
        <dbReference type="Pfam" id="PF00485"/>
    </source>
</evidence>
<dbReference type="InterPro" id="IPR027417">
    <property type="entry name" value="P-loop_NTPase"/>
</dbReference>
<dbReference type="EMBL" id="JALNMJ010000001">
    <property type="protein sequence ID" value="MCK7610898.1"/>
    <property type="molecule type" value="Genomic_DNA"/>
</dbReference>
<dbReference type="PANTHER" id="PTHR10285">
    <property type="entry name" value="URIDINE KINASE"/>
    <property type="match status" value="1"/>
</dbReference>
<name>A0ABT0GNA7_9HYPH</name>
<dbReference type="Gene3D" id="3.40.50.300">
    <property type="entry name" value="P-loop containing nucleotide triphosphate hydrolases"/>
    <property type="match status" value="3"/>
</dbReference>
<organism evidence="2 3">
    <name type="scientific">Roseibium sediminicola</name>
    <dbReference type="NCBI Taxonomy" id="2933272"/>
    <lineage>
        <taxon>Bacteria</taxon>
        <taxon>Pseudomonadati</taxon>
        <taxon>Pseudomonadota</taxon>
        <taxon>Alphaproteobacteria</taxon>
        <taxon>Hyphomicrobiales</taxon>
        <taxon>Stappiaceae</taxon>
        <taxon>Roseibium</taxon>
    </lineage>
</organism>
<sequence length="227" mass="25106">MTKTTMEQDVDQVCTLIERSMRDGERTIIGIAGPPASGKSTLAEAVVQSLNSGSRSSVARASLLPMDGYHLDNRLLESRGLLARKGAPETFDASGFCDAVGRLAEVNRETYHPKFDRHLDLAIANAIAIHPETPVVVVEGNYLLLDRAPWSSLRALFAATVFVCPSMQALRERLLQRWIKHGLEPDAALRKTIENDLPNAELVARESHLADLMLTQDYTEFGVRYAY</sequence>
<dbReference type="SUPFAM" id="SSF52540">
    <property type="entry name" value="P-loop containing nucleoside triphosphate hydrolases"/>
    <property type="match status" value="1"/>
</dbReference>
<proteinExistence type="predicted"/>
<dbReference type="RefSeq" id="WP_248149981.1">
    <property type="nucleotide sequence ID" value="NZ_JALNMJ010000001.1"/>
</dbReference>
<accession>A0ABT0GNA7</accession>
<evidence type="ECO:0000313" key="3">
    <source>
        <dbReference type="Proteomes" id="UP001431221"/>
    </source>
</evidence>
<protein>
    <submittedName>
        <fullName evidence="2">Nucleoside triphosphate hydrolase</fullName>
    </submittedName>
</protein>